<dbReference type="EMBL" id="CP016793">
    <property type="protein sequence ID" value="ANZ37537.1"/>
    <property type="molecule type" value="Genomic_DNA"/>
</dbReference>
<keyword evidence="1" id="KW-1133">Transmembrane helix</keyword>
<feature type="transmembrane region" description="Helical" evidence="1">
    <location>
        <begin position="52"/>
        <end position="71"/>
    </location>
</feature>
<accession>A0A1B2HIK7</accession>
<proteinExistence type="predicted"/>
<feature type="transmembrane region" description="Helical" evidence="1">
    <location>
        <begin position="77"/>
        <end position="95"/>
    </location>
</feature>
<gene>
    <name evidence="2" type="ORF">BBK82_17245</name>
</gene>
<keyword evidence="1" id="KW-0812">Transmembrane</keyword>
<dbReference type="KEGG" id="led:BBK82_17245"/>
<evidence type="ECO:0000256" key="1">
    <source>
        <dbReference type="SAM" id="Phobius"/>
    </source>
</evidence>
<name>A0A1B2HIK7_9PSEU</name>
<reference evidence="2 3" key="1">
    <citation type="submission" date="2016-07" db="EMBL/GenBank/DDBJ databases">
        <title>Complete genome sequence of the Lentzea guizhouensis DHS C013.</title>
        <authorList>
            <person name="Cao C."/>
        </authorList>
    </citation>
    <scope>NUCLEOTIDE SEQUENCE [LARGE SCALE GENOMIC DNA]</scope>
    <source>
        <strain evidence="2 3">DHS C013</strain>
    </source>
</reference>
<keyword evidence="3" id="KW-1185">Reference proteome</keyword>
<feature type="transmembrane region" description="Helical" evidence="1">
    <location>
        <begin position="107"/>
        <end position="129"/>
    </location>
</feature>
<sequence>MAAREAVRAARREAERPRWRRLLAWPTVFVRSLWHSLWWFARELGEALGELLMTLFALGFVAAVGLLVSAAWQTAPLPTAVLVAGAVAFLVYGGVEFFRERRRGRLTMVAVCAFGFVALWVALPLLPFWPYWLF</sequence>
<dbReference type="AlphaFoldDB" id="A0A1B2HIK7"/>
<protein>
    <submittedName>
        <fullName evidence="2">Uncharacterized protein</fullName>
    </submittedName>
</protein>
<evidence type="ECO:0000313" key="2">
    <source>
        <dbReference type="EMBL" id="ANZ37537.1"/>
    </source>
</evidence>
<organism evidence="2 3">
    <name type="scientific">Lentzea guizhouensis</name>
    <dbReference type="NCBI Taxonomy" id="1586287"/>
    <lineage>
        <taxon>Bacteria</taxon>
        <taxon>Bacillati</taxon>
        <taxon>Actinomycetota</taxon>
        <taxon>Actinomycetes</taxon>
        <taxon>Pseudonocardiales</taxon>
        <taxon>Pseudonocardiaceae</taxon>
        <taxon>Lentzea</taxon>
    </lineage>
</organism>
<dbReference type="Proteomes" id="UP000093053">
    <property type="component" value="Chromosome"/>
</dbReference>
<keyword evidence="1" id="KW-0472">Membrane</keyword>
<evidence type="ECO:0000313" key="3">
    <source>
        <dbReference type="Proteomes" id="UP000093053"/>
    </source>
</evidence>